<comment type="similarity">
    <text evidence="2 8">Belongs to the Casparian strip membrane proteins (CASP) family.</text>
</comment>
<evidence type="ECO:0000256" key="9">
    <source>
        <dbReference type="SAM" id="MobiDB-lite"/>
    </source>
</evidence>
<reference evidence="11 12" key="1">
    <citation type="journal article" date="2023" name="Hortic Res">
        <title>Pangenome of water caltrop reveals structural variations and asymmetric subgenome divergence after allopolyploidization.</title>
        <authorList>
            <person name="Zhang X."/>
            <person name="Chen Y."/>
            <person name="Wang L."/>
            <person name="Yuan Y."/>
            <person name="Fang M."/>
            <person name="Shi L."/>
            <person name="Lu R."/>
            <person name="Comes H.P."/>
            <person name="Ma Y."/>
            <person name="Chen Y."/>
            <person name="Huang G."/>
            <person name="Zhou Y."/>
            <person name="Zheng Z."/>
            <person name="Qiu Y."/>
        </authorList>
    </citation>
    <scope>NUCLEOTIDE SEQUENCE [LARGE SCALE GENOMIC DNA]</scope>
    <source>
        <tissue evidence="11">Roots</tissue>
    </source>
</reference>
<evidence type="ECO:0000256" key="7">
    <source>
        <dbReference type="ARBA" id="ARBA00023136"/>
    </source>
</evidence>
<dbReference type="PANTHER" id="PTHR33573">
    <property type="entry name" value="CASP-LIKE PROTEIN 4A4"/>
    <property type="match status" value="1"/>
</dbReference>
<keyword evidence="7" id="KW-0472">Membrane</keyword>
<dbReference type="PANTHER" id="PTHR33573:SF50">
    <property type="entry name" value="CASP-LIKE PROTEIN 4A3"/>
    <property type="match status" value="1"/>
</dbReference>
<keyword evidence="12" id="KW-1185">Reference proteome</keyword>
<keyword evidence="6" id="KW-1133">Transmembrane helix</keyword>
<keyword evidence="5" id="KW-0812">Transmembrane</keyword>
<protein>
    <recommendedName>
        <fullName evidence="8">CASP-like protein</fullName>
    </recommendedName>
</protein>
<evidence type="ECO:0000256" key="1">
    <source>
        <dbReference type="ARBA" id="ARBA00004651"/>
    </source>
</evidence>
<sequence>MKKFFLRGSDSATPAAHPESPHSPFRFHSPLRSELGDPPDIPPHASSAASPEKTHPAISKPRTTQCSLIPSPSPSPDGWRIHGDVNFTARQERLPTLMKSQDQRPTPAAAVLRRSRSWETLQRVALGFRVCEFVFCLIAFSVMVADKTQGWSGDSFDRYKEYR</sequence>
<evidence type="ECO:0000256" key="4">
    <source>
        <dbReference type="ARBA" id="ARBA00022475"/>
    </source>
</evidence>
<dbReference type="GO" id="GO:0005886">
    <property type="term" value="C:plasma membrane"/>
    <property type="evidence" value="ECO:0007669"/>
    <property type="project" value="UniProtKB-SubCell"/>
</dbReference>
<feature type="domain" description="Casparian strip membrane protein" evidence="10">
    <location>
        <begin position="120"/>
        <end position="163"/>
    </location>
</feature>
<evidence type="ECO:0000256" key="8">
    <source>
        <dbReference type="RuleBase" id="RU361233"/>
    </source>
</evidence>
<dbReference type="InterPro" id="IPR006702">
    <property type="entry name" value="CASP_dom"/>
</dbReference>
<comment type="subcellular location">
    <subcellularLocation>
        <location evidence="1 8">Cell membrane</location>
        <topology evidence="1 8">Multi-pass membrane protein</topology>
    </subcellularLocation>
</comment>
<evidence type="ECO:0000259" key="10">
    <source>
        <dbReference type="Pfam" id="PF04535"/>
    </source>
</evidence>
<evidence type="ECO:0000256" key="3">
    <source>
        <dbReference type="ARBA" id="ARBA00011489"/>
    </source>
</evidence>
<accession>A0AAN7QIH0</accession>
<evidence type="ECO:0000256" key="5">
    <source>
        <dbReference type="ARBA" id="ARBA00022692"/>
    </source>
</evidence>
<keyword evidence="4 8" id="KW-1003">Cell membrane</keyword>
<dbReference type="AlphaFoldDB" id="A0AAN7QIH0"/>
<comment type="caution">
    <text evidence="11">The sequence shown here is derived from an EMBL/GenBank/DDBJ whole genome shotgun (WGS) entry which is preliminary data.</text>
</comment>
<dbReference type="Proteomes" id="UP001345219">
    <property type="component" value="Chromosome 3"/>
</dbReference>
<gene>
    <name evidence="11" type="ORF">SAY87_003024</name>
</gene>
<dbReference type="EMBL" id="JAXIOK010000006">
    <property type="protein sequence ID" value="KAK4767883.1"/>
    <property type="molecule type" value="Genomic_DNA"/>
</dbReference>
<evidence type="ECO:0000256" key="6">
    <source>
        <dbReference type="ARBA" id="ARBA00022989"/>
    </source>
</evidence>
<evidence type="ECO:0000313" key="11">
    <source>
        <dbReference type="EMBL" id="KAK4767883.1"/>
    </source>
</evidence>
<organism evidence="11 12">
    <name type="scientific">Trapa incisa</name>
    <dbReference type="NCBI Taxonomy" id="236973"/>
    <lineage>
        <taxon>Eukaryota</taxon>
        <taxon>Viridiplantae</taxon>
        <taxon>Streptophyta</taxon>
        <taxon>Embryophyta</taxon>
        <taxon>Tracheophyta</taxon>
        <taxon>Spermatophyta</taxon>
        <taxon>Magnoliopsida</taxon>
        <taxon>eudicotyledons</taxon>
        <taxon>Gunneridae</taxon>
        <taxon>Pentapetalae</taxon>
        <taxon>rosids</taxon>
        <taxon>malvids</taxon>
        <taxon>Myrtales</taxon>
        <taxon>Lythraceae</taxon>
        <taxon>Trapa</taxon>
    </lineage>
</organism>
<proteinExistence type="inferred from homology"/>
<evidence type="ECO:0000256" key="2">
    <source>
        <dbReference type="ARBA" id="ARBA00007651"/>
    </source>
</evidence>
<evidence type="ECO:0000313" key="12">
    <source>
        <dbReference type="Proteomes" id="UP001345219"/>
    </source>
</evidence>
<dbReference type="Pfam" id="PF04535">
    <property type="entry name" value="CASP_dom"/>
    <property type="match status" value="1"/>
</dbReference>
<feature type="compositionally biased region" description="Polar residues" evidence="9">
    <location>
        <begin position="61"/>
        <end position="70"/>
    </location>
</feature>
<comment type="subunit">
    <text evidence="3 8">Homodimer and heterodimers.</text>
</comment>
<feature type="region of interest" description="Disordered" evidence="9">
    <location>
        <begin position="1"/>
        <end position="82"/>
    </location>
</feature>
<name>A0AAN7QIH0_9MYRT</name>